<name>A0ABV5RCU6_9ACTN</name>
<gene>
    <name evidence="1" type="ORF">ACFFTL_26225</name>
</gene>
<accession>A0ABV5RCU6</accession>
<dbReference type="RefSeq" id="WP_345514115.1">
    <property type="nucleotide sequence ID" value="NZ_BAAAXD010000027.1"/>
</dbReference>
<sequence length="75" mass="8307">MTADPSEYEKAMPAVSAFLKKMERGVDRTRATHTGQPYSTVRQALVLALEEEGAHPMVPHVVDELARQISEGTNR</sequence>
<dbReference type="Proteomes" id="UP001589710">
    <property type="component" value="Unassembled WGS sequence"/>
</dbReference>
<dbReference type="EMBL" id="JBHMCG010000115">
    <property type="protein sequence ID" value="MFB9575678.1"/>
    <property type="molecule type" value="Genomic_DNA"/>
</dbReference>
<proteinExistence type="predicted"/>
<evidence type="ECO:0000313" key="1">
    <source>
        <dbReference type="EMBL" id="MFB9575678.1"/>
    </source>
</evidence>
<evidence type="ECO:0000313" key="2">
    <source>
        <dbReference type="Proteomes" id="UP001589710"/>
    </source>
</evidence>
<protein>
    <submittedName>
        <fullName evidence="1">Uncharacterized protein</fullName>
    </submittedName>
</protein>
<organism evidence="1 2">
    <name type="scientific">Streptomyces yanii</name>
    <dbReference type="NCBI Taxonomy" id="78510"/>
    <lineage>
        <taxon>Bacteria</taxon>
        <taxon>Bacillati</taxon>
        <taxon>Actinomycetota</taxon>
        <taxon>Actinomycetes</taxon>
        <taxon>Kitasatosporales</taxon>
        <taxon>Streptomycetaceae</taxon>
        <taxon>Streptomyces</taxon>
    </lineage>
</organism>
<keyword evidence="2" id="KW-1185">Reference proteome</keyword>
<comment type="caution">
    <text evidence="1">The sequence shown here is derived from an EMBL/GenBank/DDBJ whole genome shotgun (WGS) entry which is preliminary data.</text>
</comment>
<reference evidence="1 2" key="1">
    <citation type="submission" date="2024-09" db="EMBL/GenBank/DDBJ databases">
        <authorList>
            <person name="Sun Q."/>
            <person name="Mori K."/>
        </authorList>
    </citation>
    <scope>NUCLEOTIDE SEQUENCE [LARGE SCALE GENOMIC DNA]</scope>
    <source>
        <strain evidence="1 2">JCM 3331</strain>
    </source>
</reference>